<dbReference type="AlphaFoldDB" id="A0ABD6EJF6"/>
<evidence type="ECO:0000313" key="2">
    <source>
        <dbReference type="EMBL" id="MFH4976817.1"/>
    </source>
</evidence>
<proteinExistence type="predicted"/>
<keyword evidence="3" id="KW-1185">Reference proteome</keyword>
<organism evidence="2 3">
    <name type="scientific">Gnathostoma spinigerum</name>
    <dbReference type="NCBI Taxonomy" id="75299"/>
    <lineage>
        <taxon>Eukaryota</taxon>
        <taxon>Metazoa</taxon>
        <taxon>Ecdysozoa</taxon>
        <taxon>Nematoda</taxon>
        <taxon>Chromadorea</taxon>
        <taxon>Rhabditida</taxon>
        <taxon>Spirurina</taxon>
        <taxon>Gnathostomatomorpha</taxon>
        <taxon>Gnathostomatoidea</taxon>
        <taxon>Gnathostomatidae</taxon>
        <taxon>Gnathostoma</taxon>
    </lineage>
</organism>
<dbReference type="EMBL" id="JBGFUD010001836">
    <property type="protein sequence ID" value="MFH4976817.1"/>
    <property type="molecule type" value="Genomic_DNA"/>
</dbReference>
<reference evidence="2 3" key="1">
    <citation type="submission" date="2024-08" db="EMBL/GenBank/DDBJ databases">
        <title>Gnathostoma spinigerum genome.</title>
        <authorList>
            <person name="Gonzalez-Bertolin B."/>
            <person name="Monzon S."/>
            <person name="Zaballos A."/>
            <person name="Jimenez P."/>
            <person name="Dekumyoy P."/>
            <person name="Varona S."/>
            <person name="Cuesta I."/>
            <person name="Sumanam S."/>
            <person name="Adisakwattana P."/>
            <person name="Gasser R.B."/>
            <person name="Hernandez-Gonzalez A."/>
            <person name="Young N.D."/>
            <person name="Perteguer M.J."/>
        </authorList>
    </citation>
    <scope>NUCLEOTIDE SEQUENCE [LARGE SCALE GENOMIC DNA]</scope>
    <source>
        <strain evidence="2">AL3</strain>
        <tissue evidence="2">Liver</tissue>
    </source>
</reference>
<feature type="region of interest" description="Disordered" evidence="1">
    <location>
        <begin position="1"/>
        <end position="185"/>
    </location>
</feature>
<protein>
    <submittedName>
        <fullName evidence="2">Uncharacterized protein</fullName>
    </submittedName>
</protein>
<accession>A0ABD6EJF6</accession>
<gene>
    <name evidence="2" type="ORF">AB6A40_003526</name>
</gene>
<name>A0ABD6EJF6_9BILA</name>
<comment type="caution">
    <text evidence="2">The sequence shown here is derived from an EMBL/GenBank/DDBJ whole genome shotgun (WGS) entry which is preliminary data.</text>
</comment>
<evidence type="ECO:0000313" key="3">
    <source>
        <dbReference type="Proteomes" id="UP001608902"/>
    </source>
</evidence>
<feature type="compositionally biased region" description="Basic residues" evidence="1">
    <location>
        <begin position="54"/>
        <end position="96"/>
    </location>
</feature>
<evidence type="ECO:0000256" key="1">
    <source>
        <dbReference type="SAM" id="MobiDB-lite"/>
    </source>
</evidence>
<feature type="compositionally biased region" description="Low complexity" evidence="1">
    <location>
        <begin position="107"/>
        <end position="119"/>
    </location>
</feature>
<dbReference type="Proteomes" id="UP001608902">
    <property type="component" value="Unassembled WGS sequence"/>
</dbReference>
<sequence length="198" mass="22753">MSSRAEFLPSKARTAQSRSPSTRRRSGSNPIRPKDIPLLDSVPKRLQSSLSSRKPGRRIVRSSKSGPTRRRRSRSIRTVARKVSGRVRPMRAKRLRSPASSEHVQYSTELSSSTTSSGSLRNSRYSGSREANRQRSRSSRTSRSRSLKRSRKRRSRLFQRRYRRETSPRRSSARRAGQPHHGDPVVKYVRTILLSTDR</sequence>
<feature type="compositionally biased region" description="Basic residues" evidence="1">
    <location>
        <begin position="134"/>
        <end position="163"/>
    </location>
</feature>